<dbReference type="AlphaFoldDB" id="A0A955L1L7"/>
<evidence type="ECO:0000313" key="9">
    <source>
        <dbReference type="Proteomes" id="UP000775877"/>
    </source>
</evidence>
<evidence type="ECO:0000256" key="6">
    <source>
        <dbReference type="ARBA" id="ARBA00023316"/>
    </source>
</evidence>
<dbReference type="GO" id="GO:0008932">
    <property type="term" value="F:lytic endotransglycosylase activity"/>
    <property type="evidence" value="ECO:0007669"/>
    <property type="project" value="UniProtKB-UniRule"/>
</dbReference>
<dbReference type="InterPro" id="IPR003770">
    <property type="entry name" value="MLTG-like"/>
</dbReference>
<keyword evidence="3 7" id="KW-1133">Transmembrane helix</keyword>
<comment type="subcellular location">
    <subcellularLocation>
        <location evidence="7">Cell membrane</location>
        <topology evidence="7">Single-pass membrane protein</topology>
    </subcellularLocation>
</comment>
<feature type="site" description="Important for catalytic activity" evidence="7">
    <location>
        <position position="248"/>
    </location>
</feature>
<comment type="catalytic activity">
    <reaction evidence="7">
        <text>a peptidoglycan chain = a peptidoglycan chain with N-acetyl-1,6-anhydromuramyl-[peptide] at the reducing end + a peptidoglycan chain with N-acetylglucosamine at the non-reducing end.</text>
        <dbReference type="EC" id="4.2.2.29"/>
    </reaction>
</comment>
<feature type="transmembrane region" description="Helical" evidence="7">
    <location>
        <begin position="15"/>
        <end position="37"/>
    </location>
</feature>
<dbReference type="Pfam" id="PF02618">
    <property type="entry name" value="YceG"/>
    <property type="match status" value="1"/>
</dbReference>
<comment type="function">
    <text evidence="7">Functions as a peptidoglycan terminase that cleaves nascent peptidoglycan strands endolytically to terminate their elongation.</text>
</comment>
<keyword evidence="2 7" id="KW-0812">Transmembrane</keyword>
<dbReference type="PANTHER" id="PTHR30518">
    <property type="entry name" value="ENDOLYTIC MUREIN TRANSGLYCOSYLASE"/>
    <property type="match status" value="1"/>
</dbReference>
<evidence type="ECO:0000256" key="7">
    <source>
        <dbReference type="HAMAP-Rule" id="MF_02065"/>
    </source>
</evidence>
<evidence type="ECO:0000256" key="2">
    <source>
        <dbReference type="ARBA" id="ARBA00022692"/>
    </source>
</evidence>
<keyword evidence="5 7" id="KW-0456">Lyase</keyword>
<comment type="similarity">
    <text evidence="7">Belongs to the transglycosylase MltG family.</text>
</comment>
<dbReference type="GO" id="GO:0005886">
    <property type="term" value="C:plasma membrane"/>
    <property type="evidence" value="ECO:0007669"/>
    <property type="project" value="UniProtKB-SubCell"/>
</dbReference>
<sequence length="362" mass="40548">MRIQSRLTEKKSKPFLLIIGVIIVLVILGLLTIKNWYNSSVNKPISNDEPIELIVEEGDTFKDVLAYFDESGLISNKLPVEVYLKLNGLSPSIKAGLYEIPEGYNMLEVIELLETGTFKPAIWVTIREGLKYETIADIFDEDLSGVTNFDKAEFINLIQNPNSIQFASTEVQTFVSSVIPAGKPMRGILYPDTYRVDQDMTTTQIIEMMVVNFINKLETNGIDYKDYVADPNFNLYDAIILGSVIEKEASAWDDRAEIAGVFHNRLDSGVALQSDATVNFATGKNDAGVNLVDQNIDSPYNTYLYPGLPPTPINNPRMESIIAALRPNATNYFYFYHTPDGQTFYNVNYSDHVNGVCRDLGC</sequence>
<reference evidence="8" key="1">
    <citation type="submission" date="2020-04" db="EMBL/GenBank/DDBJ databases">
        <authorList>
            <person name="Zhang T."/>
        </authorList>
    </citation>
    <scope>NUCLEOTIDE SEQUENCE</scope>
    <source>
        <strain evidence="8">HKST-UBA13</strain>
    </source>
</reference>
<proteinExistence type="inferred from homology"/>
<dbReference type="EC" id="4.2.2.29" evidence="7"/>
<dbReference type="HAMAP" id="MF_02065">
    <property type="entry name" value="MltG"/>
    <property type="match status" value="1"/>
</dbReference>
<dbReference type="Gene3D" id="3.30.1490.480">
    <property type="entry name" value="Endolytic murein transglycosylase"/>
    <property type="match status" value="1"/>
</dbReference>
<evidence type="ECO:0000256" key="1">
    <source>
        <dbReference type="ARBA" id="ARBA00022475"/>
    </source>
</evidence>
<evidence type="ECO:0000256" key="5">
    <source>
        <dbReference type="ARBA" id="ARBA00023239"/>
    </source>
</evidence>
<dbReference type="PANTHER" id="PTHR30518:SF2">
    <property type="entry name" value="ENDOLYTIC MUREIN TRANSGLYCOSYLASE"/>
    <property type="match status" value="1"/>
</dbReference>
<reference evidence="8" key="2">
    <citation type="journal article" date="2021" name="Microbiome">
        <title>Successional dynamics and alternative stable states in a saline activated sludge microbial community over 9 years.</title>
        <authorList>
            <person name="Wang Y."/>
            <person name="Ye J."/>
            <person name="Ju F."/>
            <person name="Liu L."/>
            <person name="Boyd J.A."/>
            <person name="Deng Y."/>
            <person name="Parks D.H."/>
            <person name="Jiang X."/>
            <person name="Yin X."/>
            <person name="Woodcroft B.J."/>
            <person name="Tyson G.W."/>
            <person name="Hugenholtz P."/>
            <person name="Polz M.F."/>
            <person name="Zhang T."/>
        </authorList>
    </citation>
    <scope>NUCLEOTIDE SEQUENCE</scope>
    <source>
        <strain evidence="8">HKST-UBA13</strain>
    </source>
</reference>
<dbReference type="GO" id="GO:0009252">
    <property type="term" value="P:peptidoglycan biosynthetic process"/>
    <property type="evidence" value="ECO:0007669"/>
    <property type="project" value="UniProtKB-UniRule"/>
</dbReference>
<keyword evidence="6 7" id="KW-0961">Cell wall biogenesis/degradation</keyword>
<dbReference type="Proteomes" id="UP000775877">
    <property type="component" value="Unassembled WGS sequence"/>
</dbReference>
<keyword evidence="4 7" id="KW-0472">Membrane</keyword>
<evidence type="ECO:0000256" key="4">
    <source>
        <dbReference type="ARBA" id="ARBA00023136"/>
    </source>
</evidence>
<accession>A0A955L1L7</accession>
<comment type="caution">
    <text evidence="8">The sequence shown here is derived from an EMBL/GenBank/DDBJ whole genome shotgun (WGS) entry which is preliminary data.</text>
</comment>
<organism evidence="8 9">
    <name type="scientific">Candidatus Dojkabacteria bacterium</name>
    <dbReference type="NCBI Taxonomy" id="2099670"/>
    <lineage>
        <taxon>Bacteria</taxon>
        <taxon>Candidatus Dojkabacteria</taxon>
    </lineage>
</organism>
<evidence type="ECO:0000313" key="8">
    <source>
        <dbReference type="EMBL" id="MCA9381121.1"/>
    </source>
</evidence>
<protein>
    <recommendedName>
        <fullName evidence="7">Endolytic murein transglycosylase</fullName>
        <ecNumber evidence="7">4.2.2.29</ecNumber>
    </recommendedName>
    <alternativeName>
        <fullName evidence="7">Peptidoglycan lytic transglycosylase</fullName>
    </alternativeName>
    <alternativeName>
        <fullName evidence="7">Peptidoglycan polymerization terminase</fullName>
    </alternativeName>
</protein>
<keyword evidence="1 7" id="KW-1003">Cell membrane</keyword>
<dbReference type="GO" id="GO:0071555">
    <property type="term" value="P:cell wall organization"/>
    <property type="evidence" value="ECO:0007669"/>
    <property type="project" value="UniProtKB-KW"/>
</dbReference>
<dbReference type="NCBIfam" id="TIGR00247">
    <property type="entry name" value="endolytic transglycosylase MltG"/>
    <property type="match status" value="1"/>
</dbReference>
<evidence type="ECO:0000256" key="3">
    <source>
        <dbReference type="ARBA" id="ARBA00022989"/>
    </source>
</evidence>
<gene>
    <name evidence="7 8" type="primary">mltG</name>
    <name evidence="8" type="ORF">KC678_02560</name>
</gene>
<dbReference type="EMBL" id="JAGQLJ010000048">
    <property type="protein sequence ID" value="MCA9381121.1"/>
    <property type="molecule type" value="Genomic_DNA"/>
</dbReference>
<name>A0A955L1L7_9BACT</name>